<dbReference type="EMBL" id="CP073721">
    <property type="protein sequence ID" value="UWZ37610.1"/>
    <property type="molecule type" value="Genomic_DNA"/>
</dbReference>
<dbReference type="Proteomes" id="UP001058271">
    <property type="component" value="Chromosome"/>
</dbReference>
<name>A0ABY5Z6E3_9ACTN</name>
<organism evidence="1 2">
    <name type="scientific">Dactylosporangium roseum</name>
    <dbReference type="NCBI Taxonomy" id="47989"/>
    <lineage>
        <taxon>Bacteria</taxon>
        <taxon>Bacillati</taxon>
        <taxon>Actinomycetota</taxon>
        <taxon>Actinomycetes</taxon>
        <taxon>Micromonosporales</taxon>
        <taxon>Micromonosporaceae</taxon>
        <taxon>Dactylosporangium</taxon>
    </lineage>
</organism>
<reference evidence="1" key="1">
    <citation type="submission" date="2021-04" db="EMBL/GenBank/DDBJ databases">
        <title>Biosynthetic gene clusters of Dactylosporangioum roseum.</title>
        <authorList>
            <person name="Hartkoorn R.C."/>
            <person name="Beaudoing E."/>
            <person name="Hot D."/>
            <person name="Moureu S."/>
        </authorList>
    </citation>
    <scope>NUCLEOTIDE SEQUENCE</scope>
    <source>
        <strain evidence="1">NRRL B-16295</strain>
    </source>
</reference>
<sequence>MTTRYLADAGRVVGLLAARRLPAGRLVGGLLIEHAGSYRFGLFRYDSTTL</sequence>
<proteinExistence type="predicted"/>
<evidence type="ECO:0000313" key="1">
    <source>
        <dbReference type="EMBL" id="UWZ37610.1"/>
    </source>
</evidence>
<evidence type="ECO:0000313" key="2">
    <source>
        <dbReference type="Proteomes" id="UP001058271"/>
    </source>
</evidence>
<gene>
    <name evidence="1" type="ORF">Drose_04840</name>
</gene>
<accession>A0ABY5Z6E3</accession>
<protein>
    <submittedName>
        <fullName evidence="1">Uncharacterized protein</fullName>
    </submittedName>
</protein>
<keyword evidence="2" id="KW-1185">Reference proteome</keyword>
<dbReference type="RefSeq" id="WP_260726972.1">
    <property type="nucleotide sequence ID" value="NZ_BAAABS010000033.1"/>
</dbReference>